<evidence type="ECO:0000313" key="11">
    <source>
        <dbReference type="EMBL" id="KAJ0408597.1"/>
    </source>
</evidence>
<dbReference type="EMBL" id="JAKCXM010000010">
    <property type="protein sequence ID" value="KAJ0408597.1"/>
    <property type="molecule type" value="Genomic_DNA"/>
</dbReference>
<accession>A0AAD5LPT7</accession>
<proteinExistence type="predicted"/>
<comment type="subcellular location">
    <subcellularLocation>
        <location evidence="1">Cytoplasm</location>
        <location evidence="1">Cytoskeleton</location>
        <location evidence="1">Microtubule organizing center</location>
        <location evidence="1">Centrosome</location>
        <location evidence="1">Centriole</location>
    </subcellularLocation>
    <subcellularLocation>
        <location evidence="3">Cytoplasm</location>
        <location evidence="3">Cytoskeleton</location>
        <location evidence="3">Spindle pole</location>
    </subcellularLocation>
    <subcellularLocation>
        <location evidence="2">Midbody</location>
    </subcellularLocation>
</comment>
<dbReference type="Pfam" id="PF15007">
    <property type="entry name" value="CEP44"/>
    <property type="match status" value="1"/>
</dbReference>
<dbReference type="Proteomes" id="UP001209570">
    <property type="component" value="Unassembled WGS sequence"/>
</dbReference>
<evidence type="ECO:0000256" key="3">
    <source>
        <dbReference type="ARBA" id="ARBA00004647"/>
    </source>
</evidence>
<evidence type="ECO:0000256" key="6">
    <source>
        <dbReference type="ARBA" id="ARBA00023054"/>
    </source>
</evidence>
<feature type="region of interest" description="Disordered" evidence="9">
    <location>
        <begin position="173"/>
        <end position="218"/>
    </location>
</feature>
<evidence type="ECO:0000256" key="2">
    <source>
        <dbReference type="ARBA" id="ARBA00004214"/>
    </source>
</evidence>
<evidence type="ECO:0000256" key="9">
    <source>
        <dbReference type="SAM" id="MobiDB-lite"/>
    </source>
</evidence>
<comment type="function">
    <text evidence="8">Centriole-enriched microtubule-binding protein involved in centriole biogenesis. In collaboration with CEP295 and POC1B, is required for the centriole-to-centrosome conversion by ensuring the formation of bona fide centriole wall. Functions as a linker component that maintains centrosome cohesion. Associates with CROCC and regulates its stability and localization to the centrosome.</text>
</comment>
<keyword evidence="5" id="KW-0963">Cytoplasm</keyword>
<dbReference type="PANTHER" id="PTHR31477:SF1">
    <property type="entry name" value="CENTROSOMAL PROTEIN OF 44 KDA"/>
    <property type="match status" value="1"/>
</dbReference>
<dbReference type="PANTHER" id="PTHR31477">
    <property type="entry name" value="CENTROSOMAL PROTEIN OF 44 KDA"/>
    <property type="match status" value="1"/>
</dbReference>
<keyword evidence="6" id="KW-0175">Coiled coil</keyword>
<dbReference type="GO" id="GO:0030496">
    <property type="term" value="C:midbody"/>
    <property type="evidence" value="ECO:0007669"/>
    <property type="project" value="UniProtKB-SubCell"/>
</dbReference>
<reference evidence="11" key="1">
    <citation type="submission" date="2021-12" db="EMBL/GenBank/DDBJ databases">
        <title>Prjna785345.</title>
        <authorList>
            <person name="Rujirawat T."/>
            <person name="Krajaejun T."/>
        </authorList>
    </citation>
    <scope>NUCLEOTIDE SEQUENCE</scope>
    <source>
        <strain evidence="11">Pi057C3</strain>
    </source>
</reference>
<evidence type="ECO:0000256" key="7">
    <source>
        <dbReference type="ARBA" id="ARBA00023212"/>
    </source>
</evidence>
<keyword evidence="7" id="KW-0206">Cytoskeleton</keyword>
<dbReference type="GO" id="GO:0000922">
    <property type="term" value="C:spindle pole"/>
    <property type="evidence" value="ECO:0007669"/>
    <property type="project" value="UniProtKB-SubCell"/>
</dbReference>
<evidence type="ECO:0000313" key="12">
    <source>
        <dbReference type="Proteomes" id="UP001209570"/>
    </source>
</evidence>
<dbReference type="InterPro" id="IPR033603">
    <property type="entry name" value="CEP44"/>
</dbReference>
<organism evidence="11 12">
    <name type="scientific">Pythium insidiosum</name>
    <name type="common">Pythiosis disease agent</name>
    <dbReference type="NCBI Taxonomy" id="114742"/>
    <lineage>
        <taxon>Eukaryota</taxon>
        <taxon>Sar</taxon>
        <taxon>Stramenopiles</taxon>
        <taxon>Oomycota</taxon>
        <taxon>Peronosporomycetes</taxon>
        <taxon>Pythiales</taxon>
        <taxon>Pythiaceae</taxon>
        <taxon>Pythium</taxon>
    </lineage>
</organism>
<evidence type="ECO:0000256" key="5">
    <source>
        <dbReference type="ARBA" id="ARBA00022490"/>
    </source>
</evidence>
<dbReference type="AlphaFoldDB" id="A0AAD5LPT7"/>
<evidence type="ECO:0000256" key="4">
    <source>
        <dbReference type="ARBA" id="ARBA00014053"/>
    </source>
</evidence>
<sequence length="249" mass="28231">MGTGDLKNNVERLRKLLKAARYPHIHAVISDATAAPTVAELLRVLHFALLDFSRPIARELVEKGYDLYGKTDARFVEQTFRVLREEFHYFPSLTTTQFLSTNYLERKVLLTADAVELILKRHDELLRLKRQQQAPMASHDDDEDAEMEWETVAASVHGDDADDHDEEFVYSDDEGDVDWEEVPSRAEPEAEASTTEDDPQADGASQDPDSEAVVHDLNAVNWDHINAVLQRKESKVAAKTPRKVVHSLE</sequence>
<comment type="caution">
    <text evidence="11">The sequence shown here is derived from an EMBL/GenBank/DDBJ whole genome shotgun (WGS) entry which is preliminary data.</text>
</comment>
<dbReference type="InterPro" id="IPR029157">
    <property type="entry name" value="CEP44_CC"/>
</dbReference>
<gene>
    <name evidence="11" type="ORF">P43SY_008944</name>
</gene>
<name>A0AAD5LPT7_PYTIN</name>
<dbReference type="GO" id="GO:0005814">
    <property type="term" value="C:centriole"/>
    <property type="evidence" value="ECO:0007669"/>
    <property type="project" value="UniProtKB-SubCell"/>
</dbReference>
<evidence type="ECO:0000259" key="10">
    <source>
        <dbReference type="Pfam" id="PF15007"/>
    </source>
</evidence>
<feature type="domain" description="Centrosomal CEP44" evidence="10">
    <location>
        <begin position="5"/>
        <end position="131"/>
    </location>
</feature>
<keyword evidence="12" id="KW-1185">Reference proteome</keyword>
<evidence type="ECO:0000256" key="8">
    <source>
        <dbReference type="ARBA" id="ARBA00046235"/>
    </source>
</evidence>
<protein>
    <recommendedName>
        <fullName evidence="4">Centrosomal protein of 44 kDa</fullName>
    </recommendedName>
</protein>
<evidence type="ECO:0000256" key="1">
    <source>
        <dbReference type="ARBA" id="ARBA00004114"/>
    </source>
</evidence>